<keyword evidence="3" id="KW-1185">Reference proteome</keyword>
<dbReference type="Proteomes" id="UP000240883">
    <property type="component" value="Unassembled WGS sequence"/>
</dbReference>
<evidence type="ECO:0000256" key="1">
    <source>
        <dbReference type="SAM" id="MobiDB-lite"/>
    </source>
</evidence>
<feature type="region of interest" description="Disordered" evidence="1">
    <location>
        <begin position="150"/>
        <end position="178"/>
    </location>
</feature>
<dbReference type="EMBL" id="KZ678140">
    <property type="protein sequence ID" value="PSN63184.1"/>
    <property type="molecule type" value="Genomic_DNA"/>
</dbReference>
<dbReference type="AlphaFoldDB" id="A0A2T2NCN0"/>
<organism evidence="2 3">
    <name type="scientific">Corynespora cassiicola Philippines</name>
    <dbReference type="NCBI Taxonomy" id="1448308"/>
    <lineage>
        <taxon>Eukaryota</taxon>
        <taxon>Fungi</taxon>
        <taxon>Dikarya</taxon>
        <taxon>Ascomycota</taxon>
        <taxon>Pezizomycotina</taxon>
        <taxon>Dothideomycetes</taxon>
        <taxon>Pleosporomycetidae</taxon>
        <taxon>Pleosporales</taxon>
        <taxon>Corynesporascaceae</taxon>
        <taxon>Corynespora</taxon>
    </lineage>
</organism>
<reference evidence="2 3" key="1">
    <citation type="journal article" date="2018" name="Front. Microbiol.">
        <title>Genome-Wide Analysis of Corynespora cassiicola Leaf Fall Disease Putative Effectors.</title>
        <authorList>
            <person name="Lopez D."/>
            <person name="Ribeiro S."/>
            <person name="Label P."/>
            <person name="Fumanal B."/>
            <person name="Venisse J.S."/>
            <person name="Kohler A."/>
            <person name="de Oliveira R.R."/>
            <person name="Labutti K."/>
            <person name="Lipzen A."/>
            <person name="Lail K."/>
            <person name="Bauer D."/>
            <person name="Ohm R.A."/>
            <person name="Barry K.W."/>
            <person name="Spatafora J."/>
            <person name="Grigoriev I.V."/>
            <person name="Martin F.M."/>
            <person name="Pujade-Renaud V."/>
        </authorList>
    </citation>
    <scope>NUCLEOTIDE SEQUENCE [LARGE SCALE GENOMIC DNA]</scope>
    <source>
        <strain evidence="2 3">Philippines</strain>
    </source>
</reference>
<evidence type="ECO:0000313" key="2">
    <source>
        <dbReference type="EMBL" id="PSN63184.1"/>
    </source>
</evidence>
<evidence type="ECO:0000313" key="3">
    <source>
        <dbReference type="Proteomes" id="UP000240883"/>
    </source>
</evidence>
<feature type="region of interest" description="Disordered" evidence="1">
    <location>
        <begin position="1"/>
        <end position="71"/>
    </location>
</feature>
<protein>
    <submittedName>
        <fullName evidence="2">Uncharacterized protein</fullName>
    </submittedName>
</protein>
<proteinExistence type="predicted"/>
<accession>A0A2T2NCN0</accession>
<gene>
    <name evidence="2" type="ORF">BS50DRAFT_106491</name>
</gene>
<sequence>MMGVRARGPGGIYEKDGAASTRKQRQLRERAEVRQAPPAPRPWATFVRPVARQPSQSDRPPTAAARHLAARQSHPSTSRCFDLALALEPTRPASCVLRSLPCLLPAGLHLRQGGRCFGGLTFNVIHHYLYFPKSRTPILTLVESCAQDECSENASTRNTPDQGQTRNPRQKWKSEGTR</sequence>
<name>A0A2T2NCN0_CORCC</name>
<feature type="compositionally biased region" description="Polar residues" evidence="1">
    <location>
        <begin position="152"/>
        <end position="167"/>
    </location>
</feature>